<dbReference type="InterPro" id="IPR027417">
    <property type="entry name" value="P-loop_NTPase"/>
</dbReference>
<proteinExistence type="predicted"/>
<dbReference type="PANTHER" id="PTHR37816">
    <property type="entry name" value="YALI0E33011P"/>
    <property type="match status" value="1"/>
</dbReference>
<protein>
    <recommendedName>
        <fullName evidence="3">Shikimate kinase</fullName>
    </recommendedName>
</protein>
<organism evidence="1 2">
    <name type="scientific">Exiguobacterium indicum</name>
    <dbReference type="NCBI Taxonomy" id="296995"/>
    <lineage>
        <taxon>Bacteria</taxon>
        <taxon>Bacillati</taxon>
        <taxon>Bacillota</taxon>
        <taxon>Bacilli</taxon>
        <taxon>Bacillales</taxon>
        <taxon>Bacillales Family XII. Incertae Sedis</taxon>
        <taxon>Exiguobacterium</taxon>
    </lineage>
</organism>
<reference evidence="1 2" key="1">
    <citation type="journal article" date="2015" name="Int. J. Syst. Evol. Microbiol.">
        <title>Exiguobacterium enclense sp. nov., isolated from sediment.</title>
        <authorList>
            <person name="Dastager S.G."/>
            <person name="Mawlankar R."/>
            <person name="Sonalkar V.V."/>
            <person name="Thorat M.N."/>
            <person name="Mual P."/>
            <person name="Verma A."/>
            <person name="Krishnamurthi S."/>
            <person name="Tang S.K."/>
            <person name="Li W.J."/>
        </authorList>
    </citation>
    <scope>NUCLEOTIDE SEQUENCE [LARGE SCALE GENOMIC DNA]</scope>
    <source>
        <strain evidence="1 2">NIO-1109</strain>
    </source>
</reference>
<accession>A0A0V8GGJ9</accession>
<sequence>MRIQIIGGSGTGKSTLGAFIGQAEQIPWIDTDHYLWTDTTFTEKRDVSERFSMYEADLMSYNDYIVSGSVFAWHPDGFINRDLLVFLSLDESVRMKRLIAREAARYPDFTGSNEFLDWCRTYHTATDPSMIGTFAEHQYQMDQSISPILIVDASLSTQLQYQKIIETYDRLSLHP</sequence>
<dbReference type="EMBL" id="LNQL01000002">
    <property type="protein sequence ID" value="KSU49388.1"/>
    <property type="molecule type" value="Genomic_DNA"/>
</dbReference>
<evidence type="ECO:0000313" key="1">
    <source>
        <dbReference type="EMBL" id="KSU49388.1"/>
    </source>
</evidence>
<dbReference type="OrthoDB" id="1201990at2"/>
<name>A0A0V8GGJ9_9BACL</name>
<dbReference type="PANTHER" id="PTHR37816:SF2">
    <property type="entry name" value="DNA TOPOLOGY MODULATION PROTEIN FLAR-RELATED PROTEIN"/>
    <property type="match status" value="1"/>
</dbReference>
<evidence type="ECO:0008006" key="3">
    <source>
        <dbReference type="Google" id="ProtNLM"/>
    </source>
</evidence>
<dbReference type="SUPFAM" id="SSF52540">
    <property type="entry name" value="P-loop containing nucleoside triphosphate hydrolases"/>
    <property type="match status" value="1"/>
</dbReference>
<dbReference type="AlphaFoldDB" id="A0A0V8GGJ9"/>
<dbReference type="Proteomes" id="UP000053797">
    <property type="component" value="Unassembled WGS sequence"/>
</dbReference>
<comment type="caution">
    <text evidence="1">The sequence shown here is derived from an EMBL/GenBank/DDBJ whole genome shotgun (WGS) entry which is preliminary data.</text>
</comment>
<dbReference type="Gene3D" id="3.40.50.300">
    <property type="entry name" value="P-loop containing nucleotide triphosphate hydrolases"/>
    <property type="match status" value="1"/>
</dbReference>
<gene>
    <name evidence="1" type="ORF">AS033_08455</name>
</gene>
<evidence type="ECO:0000313" key="2">
    <source>
        <dbReference type="Proteomes" id="UP000053797"/>
    </source>
</evidence>
<dbReference type="RefSeq" id="WP_058265191.1">
    <property type="nucleotide sequence ID" value="NZ_FMYN01000002.1"/>
</dbReference>
<dbReference type="InterPro" id="IPR052922">
    <property type="entry name" value="Cytidylate_Kinase-2"/>
</dbReference>